<accession>U1UFV6</accession>
<accession>A0A1N7UHC7</accession>
<protein>
    <submittedName>
        <fullName evidence="1">Uncharacterized protein</fullName>
    </submittedName>
</protein>
<organism evidence="1 5">
    <name type="scientific">Pseudomonas simiae</name>
    <dbReference type="NCBI Taxonomy" id="321846"/>
    <lineage>
        <taxon>Bacteria</taxon>
        <taxon>Pseudomonadati</taxon>
        <taxon>Pseudomonadota</taxon>
        <taxon>Gammaproteobacteria</taxon>
        <taxon>Pseudomonadales</taxon>
        <taxon>Pseudomonadaceae</taxon>
        <taxon>Pseudomonas</taxon>
    </lineage>
</organism>
<evidence type="ECO:0000313" key="4">
    <source>
        <dbReference type="Proteomes" id="UP000016504"/>
    </source>
</evidence>
<name>A0A1N7UHC7_9PSED</name>
<dbReference type="Proteomes" id="UP000016504">
    <property type="component" value="Unassembled WGS sequence"/>
</dbReference>
<dbReference type="OrthoDB" id="7064500at2"/>
<gene>
    <name evidence="3" type="ORF">GIW13_00510</name>
    <name evidence="2" type="ORF">O204_06225</name>
    <name evidence="1" type="ORF">PS417_28000</name>
</gene>
<dbReference type="GeneID" id="45626069"/>
<sequence>MTVPTSKDRAFAIELPVWQAPNDNVRITLERDDVRAEFPTWTKNANYSKYIGILDFSNVWALRLERNKHLHYYENREDDEFKSSYWVIPESSWLEGLTKERDITSPNWRAYDKNKYTHYIIQSHDYYIEIIAGDVRFSKRTGRSNDDSK</sequence>
<evidence type="ECO:0000313" key="1">
    <source>
        <dbReference type="EMBL" id="AIB39364.1"/>
    </source>
</evidence>
<evidence type="ECO:0000313" key="2">
    <source>
        <dbReference type="EMBL" id="ERH55208.1"/>
    </source>
</evidence>
<dbReference type="EMBL" id="AVQG01000034">
    <property type="protein sequence ID" value="ERH55208.1"/>
    <property type="molecule type" value="Genomic_DNA"/>
</dbReference>
<evidence type="ECO:0000313" key="3">
    <source>
        <dbReference type="EMBL" id="MCF5316754.1"/>
    </source>
</evidence>
<evidence type="ECO:0000313" key="6">
    <source>
        <dbReference type="Proteomes" id="UP000814078"/>
    </source>
</evidence>
<reference evidence="2 4" key="1">
    <citation type="submission" date="2013-08" db="EMBL/GenBank/DDBJ databases">
        <title>Biodegradation of aromatic compounds in biofilm forming Pseudomonas isolated from sewage sludge.</title>
        <authorList>
            <person name="Qureshi A."/>
            <person name="Ghosh S."/>
            <person name="Khardenavis A.A."/>
            <person name="Kapley A."/>
            <person name="Purohit H.J."/>
        </authorList>
    </citation>
    <scope>NUCLEOTIDE SEQUENCE [LARGE SCALE GENOMIC DNA]</scope>
    <source>
        <strain evidence="2 4">EGD-AQ6</strain>
    </source>
</reference>
<dbReference type="EMBL" id="WKCM01000001">
    <property type="protein sequence ID" value="MCF5316754.1"/>
    <property type="molecule type" value="Genomic_DNA"/>
</dbReference>
<keyword evidence="6" id="KW-1185">Reference proteome</keyword>
<reference evidence="1 5" key="2">
    <citation type="submission" date="2014-05" db="EMBL/GenBank/DDBJ databases">
        <title>Pseudomonas simiae WCS417.</title>
        <authorList>
            <person name="Berendsen R.L."/>
        </authorList>
    </citation>
    <scope>NUCLEOTIDE SEQUENCE [LARGE SCALE GENOMIC DNA]</scope>
    <source>
        <strain evidence="1 5">WCS417</strain>
    </source>
</reference>
<evidence type="ECO:0000313" key="5">
    <source>
        <dbReference type="Proteomes" id="UP000027308"/>
    </source>
</evidence>
<dbReference type="EMBL" id="CP007637">
    <property type="protein sequence ID" value="AIB39364.1"/>
    <property type="molecule type" value="Genomic_DNA"/>
</dbReference>
<dbReference type="AlphaFoldDB" id="A0A1N7UHC7"/>
<dbReference type="Proteomes" id="UP000027308">
    <property type="component" value="Chromosome"/>
</dbReference>
<dbReference type="RefSeq" id="WP_010207560.1">
    <property type="nucleotide sequence ID" value="NZ_AVQG01000034.1"/>
</dbReference>
<proteinExistence type="predicted"/>
<dbReference type="Proteomes" id="UP000814078">
    <property type="component" value="Unassembled WGS sequence"/>
</dbReference>
<reference evidence="3 6" key="3">
    <citation type="submission" date="2019-11" db="EMBL/GenBank/DDBJ databases">
        <title>Epiphytic Pseudomonas syringae from cherry orchards.</title>
        <authorList>
            <person name="Hulin M.T."/>
        </authorList>
    </citation>
    <scope>NUCLEOTIDE SEQUENCE [LARGE SCALE GENOMIC DNA]</scope>
    <source>
        <strain evidence="3 6">PA-5-11C</strain>
    </source>
</reference>